<keyword evidence="5" id="KW-1185">Reference proteome</keyword>
<proteinExistence type="predicted"/>
<evidence type="ECO:0000313" key="4">
    <source>
        <dbReference type="Proteomes" id="UP000663856"/>
    </source>
</evidence>
<organism evidence="2 4">
    <name type="scientific">Rotaria magnacalcarata</name>
    <dbReference type="NCBI Taxonomy" id="392030"/>
    <lineage>
        <taxon>Eukaryota</taxon>
        <taxon>Metazoa</taxon>
        <taxon>Spiralia</taxon>
        <taxon>Gnathifera</taxon>
        <taxon>Rotifera</taxon>
        <taxon>Eurotatoria</taxon>
        <taxon>Bdelloidea</taxon>
        <taxon>Philodinida</taxon>
        <taxon>Philodinidae</taxon>
        <taxon>Rotaria</taxon>
    </lineage>
</organism>
<dbReference type="Proteomes" id="UP000663866">
    <property type="component" value="Unassembled WGS sequence"/>
</dbReference>
<name>A0A816NVM0_9BILA</name>
<dbReference type="SUPFAM" id="SSF69318">
    <property type="entry name" value="Integrin alpha N-terminal domain"/>
    <property type="match status" value="1"/>
</dbReference>
<dbReference type="Gene3D" id="2.30.30.100">
    <property type="match status" value="1"/>
</dbReference>
<evidence type="ECO:0000313" key="5">
    <source>
        <dbReference type="Proteomes" id="UP000663866"/>
    </source>
</evidence>
<evidence type="ECO:0000313" key="2">
    <source>
        <dbReference type="EMBL" id="CAF2040706.1"/>
    </source>
</evidence>
<dbReference type="EMBL" id="CAJOBG010001454">
    <property type="protein sequence ID" value="CAF3930599.1"/>
    <property type="molecule type" value="Genomic_DNA"/>
</dbReference>
<dbReference type="Pfam" id="PF13517">
    <property type="entry name" value="FG-GAP_3"/>
    <property type="match status" value="1"/>
</dbReference>
<reference evidence="2" key="1">
    <citation type="submission" date="2021-02" db="EMBL/GenBank/DDBJ databases">
        <authorList>
            <person name="Nowell W R."/>
        </authorList>
    </citation>
    <scope>NUCLEOTIDE SEQUENCE</scope>
</reference>
<gene>
    <name evidence="3" type="ORF">OVN521_LOCUS11106</name>
    <name evidence="2" type="ORF">WKI299_LOCUS8281</name>
</gene>
<comment type="caution">
    <text evidence="2">The sequence shown here is derived from an EMBL/GenBank/DDBJ whole genome shotgun (WGS) entry which is preliminary data.</text>
</comment>
<accession>A0A816NVM0</accession>
<dbReference type="InterPro" id="IPR028994">
    <property type="entry name" value="Integrin_alpha_N"/>
</dbReference>
<dbReference type="InterPro" id="IPR013517">
    <property type="entry name" value="FG-GAP"/>
</dbReference>
<evidence type="ECO:0008006" key="6">
    <source>
        <dbReference type="Google" id="ProtNLM"/>
    </source>
</evidence>
<dbReference type="Proteomes" id="UP000663856">
    <property type="component" value="Unassembled WGS sequence"/>
</dbReference>
<sequence length="119" mass="13108">MTSSIDSASIPNWFDAGHWNNTAYQDIVVINTYMNNVRILLGYVNGTWTMQVSFPTGHSSNPLLIAIGDLNSDNRLHIASANNSGNNVAILLEQQGTAGVNTRINAMDFFSRCRIYSLL</sequence>
<evidence type="ECO:0000313" key="3">
    <source>
        <dbReference type="EMBL" id="CAF3930599.1"/>
    </source>
</evidence>
<keyword evidence="1" id="KW-0732">Signal</keyword>
<dbReference type="AlphaFoldDB" id="A0A816NVM0"/>
<protein>
    <recommendedName>
        <fullName evidence="6">VCBS repeat-containing protein</fullName>
    </recommendedName>
</protein>
<evidence type="ECO:0000256" key="1">
    <source>
        <dbReference type="ARBA" id="ARBA00022729"/>
    </source>
</evidence>
<dbReference type="EMBL" id="CAJNRF010002635">
    <property type="protein sequence ID" value="CAF2040706.1"/>
    <property type="molecule type" value="Genomic_DNA"/>
</dbReference>